<evidence type="ECO:0000256" key="9">
    <source>
        <dbReference type="ARBA" id="ARBA00023125"/>
    </source>
</evidence>
<dbReference type="GO" id="GO:0006260">
    <property type="term" value="P:DNA replication"/>
    <property type="evidence" value="ECO:0007669"/>
    <property type="project" value="UniProtKB-KW"/>
</dbReference>
<comment type="similarity">
    <text evidence="12">Belongs to the papillomaviridae E2 protein family.</text>
</comment>
<organism evidence="16 17">
    <name type="scientific">Trichechus manatus papillomavirus 1</name>
    <dbReference type="NCBI Taxonomy" id="291589"/>
    <lineage>
        <taxon>Viruses</taxon>
        <taxon>Monodnaviria</taxon>
        <taxon>Shotokuvirae</taxon>
        <taxon>Cossaviricota</taxon>
        <taxon>Papovaviricetes</taxon>
        <taxon>Zurhausenvirales</taxon>
        <taxon>Papillomaviridae</taxon>
        <taxon>Firstpapillomavirinae</taxon>
        <taxon>Rhopapillomavirus</taxon>
        <taxon>Rhopapillomavirus 1</taxon>
    </lineage>
</organism>
<dbReference type="GO" id="GO:0000166">
    <property type="term" value="F:nucleotide binding"/>
    <property type="evidence" value="ECO:0007669"/>
    <property type="project" value="UniProtKB-UniRule"/>
</dbReference>
<evidence type="ECO:0000256" key="10">
    <source>
        <dbReference type="ARBA" id="ARBA00023159"/>
    </source>
</evidence>
<evidence type="ECO:0000256" key="5">
    <source>
        <dbReference type="ARBA" id="ARBA00022553"/>
    </source>
</evidence>
<feature type="region of interest" description="Disordered" evidence="13">
    <location>
        <begin position="200"/>
        <end position="330"/>
    </location>
</feature>
<comment type="subunit">
    <text evidence="12">Binds DNA as homodimer. Interacts with protein E1; this interaction greatly increases E1 DNA-binding activity. Interacts with protein L1; this interaction enhances E2-dependent replication and transcription activation. Interacts with protein L2; this interaction inhibits E2 transcriptional activity but not DNA replication function E2. Interacts with protein E7; this interaction inhibits E7 oncogenic activity. Interacts with host TAF1; this interaction modulates E2-dependent transcriptional regulation. Interacts with host BRD4; this interaction mediates E2 transcriptional activation function. Additionally, the interaction with host BRD4 on mitotic chromosomes mediates tethering of the viral genome. Interacts with host TOPBP1; this interaction is required for optimal viral DNA replication.</text>
</comment>
<evidence type="ECO:0000256" key="13">
    <source>
        <dbReference type="SAM" id="MobiDB-lite"/>
    </source>
</evidence>
<dbReference type="InterPro" id="IPR036050">
    <property type="entry name" value="Regulatory_protein_E2_N"/>
</dbReference>
<keyword evidence="7 12" id="KW-0235">DNA replication</keyword>
<dbReference type="EMBL" id="AY609301">
    <property type="protein sequence ID" value="AAU11449.1"/>
    <property type="molecule type" value="Genomic_DNA"/>
</dbReference>
<dbReference type="GO" id="GO:0003677">
    <property type="term" value="F:DNA binding"/>
    <property type="evidence" value="ECO:0007669"/>
    <property type="project" value="UniProtKB-UniRule"/>
</dbReference>
<evidence type="ECO:0000259" key="15">
    <source>
        <dbReference type="Pfam" id="PF00511"/>
    </source>
</evidence>
<dbReference type="GO" id="GO:0006351">
    <property type="term" value="P:DNA-templated transcription"/>
    <property type="evidence" value="ECO:0007669"/>
    <property type="project" value="UniProtKB-UniRule"/>
</dbReference>
<dbReference type="InterPro" id="IPR000427">
    <property type="entry name" value="Papillomavirus_E2_C"/>
</dbReference>
<dbReference type="Gene3D" id="3.30.70.330">
    <property type="match status" value="1"/>
</dbReference>
<feature type="domain" description="Papillomavirus E2 N-terminal" evidence="14">
    <location>
        <begin position="1"/>
        <end position="197"/>
    </location>
</feature>
<dbReference type="GO" id="GO:0042025">
    <property type="term" value="C:host cell nucleus"/>
    <property type="evidence" value="ECO:0007669"/>
    <property type="project" value="UniProtKB-SubCell"/>
</dbReference>
<evidence type="ECO:0000256" key="4">
    <source>
        <dbReference type="ARBA" id="ARBA00022518"/>
    </source>
</evidence>
<dbReference type="Pfam" id="PF00508">
    <property type="entry name" value="PPV_E2_N"/>
    <property type="match status" value="1"/>
</dbReference>
<keyword evidence="10 12" id="KW-0010">Activator</keyword>
<reference evidence="16 17" key="1">
    <citation type="journal article" date="2004" name="J. Virol.">
        <title>Characterization of a novel close-to-root papillomavirus from a Florida manatee by using multiply primed rolling-circle amplification: Trichechus manatus latirostris papillomavirus type 1.</title>
        <authorList>
            <person name="Rector A."/>
            <person name="Bossart G.D."/>
            <person name="Ghim S.-J."/>
            <person name="Sundberg J.P."/>
            <person name="Jenson A.B."/>
            <person name="Van Ranst M."/>
        </authorList>
    </citation>
    <scope>NUCLEOTIDE SEQUENCE [LARGE SCALE GENOMIC DNA]</scope>
</reference>
<dbReference type="InterPro" id="IPR001866">
    <property type="entry name" value="PPV_E2_N"/>
</dbReference>
<protein>
    <recommendedName>
        <fullName evidence="12">Regulatory protein E2</fullName>
    </recommendedName>
</protein>
<keyword evidence="4 12" id="KW-0244">Early protein</keyword>
<comment type="caution">
    <text evidence="12">Lacks conserved residue(s) required for the propagation of feature annotation.</text>
</comment>
<dbReference type="Pfam" id="PF00511">
    <property type="entry name" value="PPV_E2_C"/>
    <property type="match status" value="1"/>
</dbReference>
<dbReference type="GO" id="GO:0003700">
    <property type="term" value="F:DNA-binding transcription factor activity"/>
    <property type="evidence" value="ECO:0007669"/>
    <property type="project" value="UniProtKB-UniRule"/>
</dbReference>
<dbReference type="GO" id="GO:0039693">
    <property type="term" value="P:viral DNA genome replication"/>
    <property type="evidence" value="ECO:0007669"/>
    <property type="project" value="UniProtKB-UniRule"/>
</dbReference>
<comment type="function">
    <text evidence="12">Plays a role in the initiation of viral DNA replication. A dimer of E2 interacts with a dimer of E1 in order to improve specificity of E1 DNA binding activity. Once the complex recognizes and binds DNA at specific sites, the E2 dimer is removed from DNA. E2 also regulates viral transcription through binding to the E2RE response element (5'-ACCNNNNNNGGT-3') present in multiple copies in the regulatory regions of the viral genome. Activates or represses transcription depending on E2RE's position with regards to proximal promoter elements including the TATA-box. Repression occurs by sterically hindering the assembly of the transcription initiation complex.</text>
</comment>
<accession>Q5UUY2</accession>
<dbReference type="InterPro" id="IPR012677">
    <property type="entry name" value="Nucleotide-bd_a/b_plait_sf"/>
</dbReference>
<evidence type="ECO:0000256" key="3">
    <source>
        <dbReference type="ARBA" id="ARBA00022491"/>
    </source>
</evidence>
<dbReference type="KEGG" id="vg:3197249"/>
<dbReference type="SUPFAM" id="SSF54957">
    <property type="entry name" value="Viral DNA-binding domain"/>
    <property type="match status" value="1"/>
</dbReference>
<feature type="domain" description="Papillomavirus E2 C-terminal" evidence="15">
    <location>
        <begin position="349"/>
        <end position="428"/>
    </location>
</feature>
<evidence type="ECO:0000313" key="17">
    <source>
        <dbReference type="Proteomes" id="UP000052099"/>
    </source>
</evidence>
<dbReference type="Proteomes" id="UP000052099">
    <property type="component" value="Segment"/>
</dbReference>
<dbReference type="InterPro" id="IPR035975">
    <property type="entry name" value="E2/EBNA1_C_sf"/>
</dbReference>
<comment type="subcellular location">
    <subcellularLocation>
        <location evidence="1 12">Host nucleus</location>
    </subcellularLocation>
</comment>
<feature type="compositionally biased region" description="Basic and acidic residues" evidence="13">
    <location>
        <begin position="280"/>
        <end position="293"/>
    </location>
</feature>
<feature type="compositionally biased region" description="Polar residues" evidence="13">
    <location>
        <begin position="264"/>
        <end position="273"/>
    </location>
</feature>
<evidence type="ECO:0000259" key="14">
    <source>
        <dbReference type="Pfam" id="PF00508"/>
    </source>
</evidence>
<evidence type="ECO:0000256" key="1">
    <source>
        <dbReference type="ARBA" id="ARBA00004147"/>
    </source>
</evidence>
<gene>
    <name evidence="12 16" type="primary">E2</name>
</gene>
<comment type="PTM">
    <text evidence="12">Phosphorylated.</text>
</comment>
<comment type="similarity">
    <text evidence="2">Belongs to the papillomaviridae E8^E2C protein family.</text>
</comment>
<dbReference type="RefSeq" id="YP_164624.1">
    <property type="nucleotide sequence ID" value="NC_006563.1"/>
</dbReference>
<evidence type="ECO:0000256" key="8">
    <source>
        <dbReference type="ARBA" id="ARBA00023015"/>
    </source>
</evidence>
<evidence type="ECO:0000256" key="12">
    <source>
        <dbReference type="HAMAP-Rule" id="MF_04001"/>
    </source>
</evidence>
<dbReference type="SUPFAM" id="SSF51332">
    <property type="entry name" value="E2 regulatory, transactivation domain"/>
    <property type="match status" value="1"/>
</dbReference>
<dbReference type="GO" id="GO:0006275">
    <property type="term" value="P:regulation of DNA replication"/>
    <property type="evidence" value="ECO:0007669"/>
    <property type="project" value="UniProtKB-UniRule"/>
</dbReference>
<evidence type="ECO:0000256" key="7">
    <source>
        <dbReference type="ARBA" id="ARBA00022705"/>
    </source>
</evidence>
<dbReference type="InterPro" id="IPR042503">
    <property type="entry name" value="Regulatory_protein_E2_N_1"/>
</dbReference>
<keyword evidence="5 12" id="KW-0597">Phosphoprotein</keyword>
<keyword evidence="8 12" id="KW-0805">Transcription regulation</keyword>
<evidence type="ECO:0000256" key="6">
    <source>
        <dbReference type="ARBA" id="ARBA00022562"/>
    </source>
</evidence>
<keyword evidence="9 12" id="KW-0238">DNA-binding</keyword>
<name>Q5UUY2_9PAPI</name>
<sequence length="431" mass="47592">MEALLDRLNAVQSKILDLYEKAENTLSSQQEHWECIRQEQILYYACRSKGILRLGYQPIPTTSVSQTKAKAAISMCLFLAKLKDSAFASEAWTFAETSQERLAAPPSNCFKKGGYTVEVTFDEEIENKMLYTAWKYIYYLDMCDNWCKSEGMLDINGLYYNDGETKIYYVNFADEAQLYGVRGLWEVHDGNQTLFSSISASTPVDERGDTEPDGPAPTTTGDLSEPSPGSIPGGGSPTDTPVTHTEESIPPGSTPVSCIRCVPPTNTGGTTPQRIPAEAAAKDTRDQAKRKCDQGVVGRPRKYPYTYTGGSPPGRPSNHTRTLGRGSGSVSNFSTQSSVVVPSISGAYPVTVFRGNVNQLKCWRGRIRDKYHMYFKDISTTWKWSGSGAKEGKQCARVTISFHSAVQRERFRCFVPVPPGVTAFNGQFAEL</sequence>
<proteinExistence type="inferred from homology"/>
<dbReference type="InterPro" id="IPR042504">
    <property type="entry name" value="Regulatory_protein_E2_N_2"/>
</dbReference>
<feature type="region of interest" description="DNA-binding domain" evidence="12">
    <location>
        <begin position="349"/>
        <end position="431"/>
    </location>
</feature>
<keyword evidence="3 12" id="KW-0678">Repressor</keyword>
<dbReference type="InterPro" id="IPR033668">
    <property type="entry name" value="Reg_prot_E2"/>
</dbReference>
<evidence type="ECO:0000256" key="2">
    <source>
        <dbReference type="ARBA" id="ARBA00007794"/>
    </source>
</evidence>
<dbReference type="Gene3D" id="2.170.200.10">
    <property type="entry name" value="Papillomavirus E2 early protein domain"/>
    <property type="match status" value="1"/>
</dbReference>
<evidence type="ECO:0000313" key="16">
    <source>
        <dbReference type="EMBL" id="AAU11449.1"/>
    </source>
</evidence>
<dbReference type="HAMAP" id="MF_04001">
    <property type="entry name" value="PPV_E2"/>
    <property type="match status" value="1"/>
</dbReference>
<dbReference type="Gene3D" id="1.10.287.30">
    <property type="entry name" value="E2 (early) protein, N terminal domain, subdomain 1"/>
    <property type="match status" value="1"/>
</dbReference>
<keyword evidence="11 12" id="KW-0804">Transcription</keyword>
<evidence type="ECO:0000256" key="11">
    <source>
        <dbReference type="ARBA" id="ARBA00023163"/>
    </source>
</evidence>
<keyword evidence="17" id="KW-1185">Reference proteome</keyword>
<dbReference type="GeneID" id="3197249"/>
<keyword evidence="6 12" id="KW-1048">Host nucleus</keyword>
<dbReference type="OrthoDB" id="15886at10239"/>